<evidence type="ECO:0000256" key="1">
    <source>
        <dbReference type="SAM" id="Phobius"/>
    </source>
</evidence>
<keyword evidence="1" id="KW-0472">Membrane</keyword>
<dbReference type="InterPro" id="IPR029044">
    <property type="entry name" value="Nucleotide-diphossugar_trans"/>
</dbReference>
<keyword evidence="1" id="KW-1133">Transmembrane helix</keyword>
<comment type="caution">
    <text evidence="2">The sequence shown here is derived from an EMBL/GenBank/DDBJ whole genome shotgun (WGS) entry which is preliminary data.</text>
</comment>
<dbReference type="Gene3D" id="3.90.550.10">
    <property type="entry name" value="Spore Coat Polysaccharide Biosynthesis Protein SpsA, Chain A"/>
    <property type="match status" value="2"/>
</dbReference>
<evidence type="ECO:0000313" key="2">
    <source>
        <dbReference type="EMBL" id="GJC81198.1"/>
    </source>
</evidence>
<gene>
    <name evidence="2" type="ORF">ColLi_04036</name>
</gene>
<sequence length="650" mass="74269">MALQFLRRSWSYAKVPASDETSSSLSLARDRLSFGELVASRRFRWLAGAVFGIILFIAVFSNSDRFLTLRTSSSPAQNGTEIVNYPMTDQKDADWSRFAYIQYATDALYLCNSVMFFERLEKLQSKPDRVLLYPSKMLDPHATGGESDEAKLLILARDIYKVKLVPITVQHRQGHDPTWAESFTKLLSFNQTQYQRTLSIDSDSTLQQHMDELFLLPSTPLVATRAYWLSPEEKPKLSSQLMVIEPSEAEFARITAKINSAGPNDYDMEIIDSLYKESAMILPHRPYVILTGTFGSDHTDWWLGNNEEIWDPVTAYNEAKLIHFSDWPRPKPWLPAPANTIEQTRPKCVMKGDVEDCSAREIWEGIYADFKARRKYVTDSHYLCNSVMFFERLAHVQSKADRIMMYPSTMLDPQATAGGTVNAKLLIRARDVYGVKLVPIVVQHRKGADPTWADSFTKLLAFNQTQYERVLSIDSDSTLLQNVDELFLLPPTPVAMPRAYWLYPEKEILSSQIMVVTPSTAEFARIKEKIDSAGKNDYDMEIVNTLYRDSALILPHRPYDLLTRTIGGDHTQKYLGNDEEAFDAVAVYNEAKLIHFSDWPLHKPWLDSPPDLVQASQPKCVVKDDVEDCTARDLWLGLYTDFRTRRKASK</sequence>
<feature type="transmembrane region" description="Helical" evidence="1">
    <location>
        <begin position="43"/>
        <end position="61"/>
    </location>
</feature>
<evidence type="ECO:0000313" key="3">
    <source>
        <dbReference type="Proteomes" id="UP001055172"/>
    </source>
</evidence>
<keyword evidence="3" id="KW-1185">Reference proteome</keyword>
<protein>
    <submittedName>
        <fullName evidence="2">Glucose N-acetyltransferase 1</fullName>
    </submittedName>
</protein>
<keyword evidence="1" id="KW-0812">Transmembrane</keyword>
<dbReference type="SUPFAM" id="SSF53448">
    <property type="entry name" value="Nucleotide-diphospho-sugar transferases"/>
    <property type="match status" value="2"/>
</dbReference>
<accession>A0AA37GHR7</accession>
<dbReference type="Proteomes" id="UP001055172">
    <property type="component" value="Unassembled WGS sequence"/>
</dbReference>
<dbReference type="InterPro" id="IPR050587">
    <property type="entry name" value="GNT1/Glycosyltrans_8"/>
</dbReference>
<dbReference type="AlphaFoldDB" id="A0AA37GHR7"/>
<proteinExistence type="predicted"/>
<reference evidence="2 3" key="1">
    <citation type="submission" date="2021-07" db="EMBL/GenBank/DDBJ databases">
        <title>Genome data of Colletotrichum spaethianum.</title>
        <authorList>
            <person name="Utami Y.D."/>
            <person name="Hiruma K."/>
        </authorList>
    </citation>
    <scope>NUCLEOTIDE SEQUENCE [LARGE SCALE GENOMIC DNA]</scope>
    <source>
        <strain evidence="2 3">MAFF 242679</strain>
    </source>
</reference>
<name>A0AA37GHR7_9PEZI</name>
<dbReference type="EMBL" id="BPPX01000007">
    <property type="protein sequence ID" value="GJC81198.1"/>
    <property type="molecule type" value="Genomic_DNA"/>
</dbReference>
<dbReference type="PANTHER" id="PTHR11183">
    <property type="entry name" value="GLYCOGENIN SUBFAMILY MEMBER"/>
    <property type="match status" value="1"/>
</dbReference>
<organism evidence="2 3">
    <name type="scientific">Colletotrichum liriopes</name>
    <dbReference type="NCBI Taxonomy" id="708192"/>
    <lineage>
        <taxon>Eukaryota</taxon>
        <taxon>Fungi</taxon>
        <taxon>Dikarya</taxon>
        <taxon>Ascomycota</taxon>
        <taxon>Pezizomycotina</taxon>
        <taxon>Sordariomycetes</taxon>
        <taxon>Hypocreomycetidae</taxon>
        <taxon>Glomerellales</taxon>
        <taxon>Glomerellaceae</taxon>
        <taxon>Colletotrichum</taxon>
        <taxon>Colletotrichum spaethianum species complex</taxon>
    </lineage>
</organism>